<name>A0ABM8FG62_9GAMM</name>
<evidence type="ECO:0008006" key="4">
    <source>
        <dbReference type="Google" id="ProtNLM"/>
    </source>
</evidence>
<dbReference type="RefSeq" id="WP_338269046.1">
    <property type="nucleotide sequence ID" value="NZ_AP027271.1"/>
</dbReference>
<sequence length="341" mass="37757">MTASALPTPYRWTLLTSILLSLTGCLGSANKSSQEDTLPSWVSSPPQDSRHLYGVGSAPRIENLALAFTQAEQSGNVHIAQQLRTKVSQINTQDTQVRSGQGNEQVSKIETAYTQVTTSPIELEQAINEQRFAGRNYVYALQSIDRSRMVSKLKSAIQDTDDKIRSLASSLSTQQNQRPADQDWQTYMQLIPYFAQRQSYQEELSLYSTQRTMAGEADADIQNTEQQLSLALSTYGFDASGTDQADTIASALSHFGLTPKRGSLFTLNSRTSQHHETQGGRFYVFEDGTLELFGPTGTRLASWTASARGIAKNLTSAQEKATQNWSKQAVEAMFTWLTRLD</sequence>
<keyword evidence="3" id="KW-1185">Reference proteome</keyword>
<gene>
    <name evidence="2" type="ORF">MACH16_28120</name>
</gene>
<proteinExistence type="predicted"/>
<reference evidence="2 3" key="1">
    <citation type="submission" date="2023-01" db="EMBL/GenBank/DDBJ databases">
        <title>Complete genome sequence of Marinomonas pontica strain 200518_36.</title>
        <authorList>
            <person name="Ueki S."/>
            <person name="Gajardo G."/>
            <person name="Maruyama F."/>
        </authorList>
    </citation>
    <scope>NUCLEOTIDE SEQUENCE [LARGE SCALE GENOMIC DNA]</scope>
    <source>
        <strain evidence="2 3">200518_36</strain>
    </source>
</reference>
<evidence type="ECO:0000313" key="3">
    <source>
        <dbReference type="Proteomes" id="UP001307608"/>
    </source>
</evidence>
<dbReference type="EMBL" id="AP027271">
    <property type="protein sequence ID" value="BDX04064.1"/>
    <property type="molecule type" value="Genomic_DNA"/>
</dbReference>
<feature type="compositionally biased region" description="Polar residues" evidence="1">
    <location>
        <begin position="30"/>
        <end position="47"/>
    </location>
</feature>
<feature type="region of interest" description="Disordered" evidence="1">
    <location>
        <begin position="30"/>
        <end position="54"/>
    </location>
</feature>
<dbReference type="Gene3D" id="3.10.28.20">
    <property type="entry name" value="Acetamidase/Formamidase-like domains"/>
    <property type="match status" value="1"/>
</dbReference>
<dbReference type="Proteomes" id="UP001307608">
    <property type="component" value="Chromosome"/>
</dbReference>
<accession>A0ABM8FG62</accession>
<evidence type="ECO:0000256" key="1">
    <source>
        <dbReference type="SAM" id="MobiDB-lite"/>
    </source>
</evidence>
<protein>
    <recommendedName>
        <fullName evidence="4">LPP20 lipoprotein</fullName>
    </recommendedName>
</protein>
<organism evidence="2 3">
    <name type="scientific">Marinomonas pontica</name>
    <dbReference type="NCBI Taxonomy" id="264739"/>
    <lineage>
        <taxon>Bacteria</taxon>
        <taxon>Pseudomonadati</taxon>
        <taxon>Pseudomonadota</taxon>
        <taxon>Gammaproteobacteria</taxon>
        <taxon>Oceanospirillales</taxon>
        <taxon>Oceanospirillaceae</taxon>
        <taxon>Marinomonas</taxon>
    </lineage>
</organism>
<evidence type="ECO:0000313" key="2">
    <source>
        <dbReference type="EMBL" id="BDX04064.1"/>
    </source>
</evidence>